<dbReference type="HOGENOM" id="CLU_1487730_0_0_5"/>
<name>B4RIB8_PHEZH</name>
<dbReference type="Proteomes" id="UP000001868">
    <property type="component" value="Plasmid pHLK1"/>
</dbReference>
<evidence type="ECO:0000313" key="2">
    <source>
        <dbReference type="Proteomes" id="UP000001868"/>
    </source>
</evidence>
<dbReference type="EMBL" id="CP000748">
    <property type="protein sequence ID" value="ACG80093.1"/>
    <property type="molecule type" value="Genomic_DNA"/>
</dbReference>
<gene>
    <name evidence="1" type="ordered locus">PHZ_p0150</name>
</gene>
<dbReference type="KEGG" id="pzu:PHZ_p0150"/>
<dbReference type="AlphaFoldDB" id="B4RIB8"/>
<organism evidence="1 2">
    <name type="scientific">Phenylobacterium zucineum (strain HLK1)</name>
    <dbReference type="NCBI Taxonomy" id="450851"/>
    <lineage>
        <taxon>Bacteria</taxon>
        <taxon>Pseudomonadati</taxon>
        <taxon>Pseudomonadota</taxon>
        <taxon>Alphaproteobacteria</taxon>
        <taxon>Caulobacterales</taxon>
        <taxon>Caulobacteraceae</taxon>
        <taxon>Phenylobacterium</taxon>
    </lineage>
</organism>
<accession>B4RIB8</accession>
<reference evidence="1 2" key="1">
    <citation type="journal article" date="2008" name="BMC Genomics">
        <title>Complete genome of Phenylobacterium zucineum - a novel facultative intracellular bacterium isolated from human erythroleukemia cell line K562.</title>
        <authorList>
            <person name="Luo Y."/>
            <person name="Xu X."/>
            <person name="Ding Z."/>
            <person name="Liu Z."/>
            <person name="Zhang B."/>
            <person name="Yan Z."/>
            <person name="Sun J."/>
            <person name="Hu S."/>
            <person name="Hu X."/>
        </authorList>
    </citation>
    <scope>NUCLEOTIDE SEQUENCE [LARGE SCALE GENOMIC DNA]</scope>
    <source>
        <strain evidence="2">HLK1</strain>
        <plasmid evidence="2">Plasmid pHLK1</plasmid>
    </source>
</reference>
<evidence type="ECO:0000313" key="1">
    <source>
        <dbReference type="EMBL" id="ACG80093.1"/>
    </source>
</evidence>
<geneLocation type="plasmid" evidence="2">
    <name>pHLK1</name>
</geneLocation>
<evidence type="ECO:0008006" key="3">
    <source>
        <dbReference type="Google" id="ProtNLM"/>
    </source>
</evidence>
<keyword evidence="1" id="KW-0614">Plasmid</keyword>
<proteinExistence type="predicted"/>
<protein>
    <recommendedName>
        <fullName evidence="3">YtkA-like domain-containing protein</fullName>
    </recommendedName>
</protein>
<keyword evidence="2" id="KW-1185">Reference proteome</keyword>
<sequence>MPCVIARDPEGGVSREGHMSEPHARSFAARALLLAVVSAATAACDSPGVRGRSQVVEGVRFEYGVAAPAAATRSAEAAAHTQPLPPRHVGERTNLYHVTLKARDVQTNAPIDDADVMLNIKGHGYPGHGSMPLRPIEGARTPTYGGYLALPQPGRYRLTFHVARPGRKYDPVRAVFSYERL</sequence>